<reference evidence="2" key="1">
    <citation type="submission" date="2017-06" db="EMBL/GenBank/DDBJ databases">
        <title>Genome analysis of Fimbriiglobus ruber SP5, the first member of the order Planctomycetales with confirmed chitinolytic capability.</title>
        <authorList>
            <person name="Ravin N.V."/>
            <person name="Rakitin A.L."/>
            <person name="Ivanova A.A."/>
            <person name="Beletsky A.V."/>
            <person name="Kulichevskaya I.S."/>
            <person name="Mardanov A.V."/>
            <person name="Dedysh S.N."/>
        </authorList>
    </citation>
    <scope>NUCLEOTIDE SEQUENCE [LARGE SCALE GENOMIC DNA]</scope>
    <source>
        <strain evidence="2">SP5</strain>
    </source>
</reference>
<name>A0A225DHX6_9BACT</name>
<keyword evidence="2" id="KW-1185">Reference proteome</keyword>
<dbReference type="EMBL" id="NIDE01000007">
    <property type="protein sequence ID" value="OWK41032.1"/>
    <property type="molecule type" value="Genomic_DNA"/>
</dbReference>
<protein>
    <submittedName>
        <fullName evidence="1">Uncharacterized protein</fullName>
    </submittedName>
</protein>
<dbReference type="AlphaFoldDB" id="A0A225DHX6"/>
<organism evidence="1 2">
    <name type="scientific">Fimbriiglobus ruber</name>
    <dbReference type="NCBI Taxonomy" id="1908690"/>
    <lineage>
        <taxon>Bacteria</taxon>
        <taxon>Pseudomonadati</taxon>
        <taxon>Planctomycetota</taxon>
        <taxon>Planctomycetia</taxon>
        <taxon>Gemmatales</taxon>
        <taxon>Gemmataceae</taxon>
        <taxon>Fimbriiglobus</taxon>
    </lineage>
</organism>
<sequence length="38" mass="4426">MEVHNAEQGSLSATTLTLDLFGAYGREKMSHRRTKYYY</sequence>
<evidence type="ECO:0000313" key="2">
    <source>
        <dbReference type="Proteomes" id="UP000214646"/>
    </source>
</evidence>
<evidence type="ECO:0000313" key="1">
    <source>
        <dbReference type="EMBL" id="OWK41032.1"/>
    </source>
</evidence>
<accession>A0A225DHX6</accession>
<gene>
    <name evidence="1" type="ORF">FRUB_04924</name>
</gene>
<comment type="caution">
    <text evidence="1">The sequence shown here is derived from an EMBL/GenBank/DDBJ whole genome shotgun (WGS) entry which is preliminary data.</text>
</comment>
<proteinExistence type="predicted"/>
<dbReference type="Proteomes" id="UP000214646">
    <property type="component" value="Unassembled WGS sequence"/>
</dbReference>